<dbReference type="AlphaFoldDB" id="A0A329LK83"/>
<feature type="domain" description="YdbS-like PH" evidence="2">
    <location>
        <begin position="74"/>
        <end position="145"/>
    </location>
</feature>
<comment type="caution">
    <text evidence="3">The sequence shown here is derived from an EMBL/GenBank/DDBJ whole genome shotgun (WGS) entry which is preliminary data.</text>
</comment>
<evidence type="ECO:0000259" key="2">
    <source>
        <dbReference type="Pfam" id="PF03703"/>
    </source>
</evidence>
<dbReference type="RefSeq" id="WP_113036786.1">
    <property type="nucleotide sequence ID" value="NZ_QMFB01000057.1"/>
</dbReference>
<dbReference type="PANTHER" id="PTHR34473:SF2">
    <property type="entry name" value="UPF0699 TRANSMEMBRANE PROTEIN YDBT"/>
    <property type="match status" value="1"/>
</dbReference>
<name>A0A329LK83_9BACL</name>
<proteinExistence type="predicted"/>
<accession>A0A329LK83</accession>
<gene>
    <name evidence="3" type="ORF">DQG23_40760</name>
</gene>
<evidence type="ECO:0000313" key="3">
    <source>
        <dbReference type="EMBL" id="RAV08645.1"/>
    </source>
</evidence>
<dbReference type="InterPro" id="IPR005182">
    <property type="entry name" value="YdbS-like_PH"/>
</dbReference>
<feature type="transmembrane region" description="Helical" evidence="1">
    <location>
        <begin position="21"/>
        <end position="40"/>
    </location>
</feature>
<sequence length="159" mass="17864">MQKEPMNGLDGKALLVWRWSGAISTLVSAAVLAALIVLTVKFDWPVWISVVAGLLTVVEGLLVILVVPRLRLSRWRYEIREQEIDLLRGIVFRKRTVIPMVRVQHVDTQQGPLMRKYGLSSVTFSTAAGQHEIPALANEEADRVRIQIAELARVNDEDV</sequence>
<keyword evidence="1" id="KW-1133">Transmembrane helix</keyword>
<keyword evidence="1" id="KW-0812">Transmembrane</keyword>
<protein>
    <recommendedName>
        <fullName evidence="2">YdbS-like PH domain-containing protein</fullName>
    </recommendedName>
</protein>
<organism evidence="3 4">
    <name type="scientific">Paenibacillus contaminans</name>
    <dbReference type="NCBI Taxonomy" id="450362"/>
    <lineage>
        <taxon>Bacteria</taxon>
        <taxon>Bacillati</taxon>
        <taxon>Bacillota</taxon>
        <taxon>Bacilli</taxon>
        <taxon>Bacillales</taxon>
        <taxon>Paenibacillaceae</taxon>
        <taxon>Paenibacillus</taxon>
    </lineage>
</organism>
<keyword evidence="1" id="KW-0472">Membrane</keyword>
<keyword evidence="4" id="KW-1185">Reference proteome</keyword>
<dbReference type="Proteomes" id="UP000250369">
    <property type="component" value="Unassembled WGS sequence"/>
</dbReference>
<reference evidence="3 4" key="1">
    <citation type="journal article" date="2009" name="Int. J. Syst. Evol. Microbiol.">
        <title>Paenibacillus contaminans sp. nov., isolated from a contaminated laboratory plate.</title>
        <authorList>
            <person name="Chou J.H."/>
            <person name="Lee J.H."/>
            <person name="Lin M.C."/>
            <person name="Chang P.S."/>
            <person name="Arun A.B."/>
            <person name="Young C.C."/>
            <person name="Chen W.M."/>
        </authorList>
    </citation>
    <scope>NUCLEOTIDE SEQUENCE [LARGE SCALE GENOMIC DNA]</scope>
    <source>
        <strain evidence="3 4">CKOBP-6</strain>
    </source>
</reference>
<dbReference type="EMBL" id="QMFB01000057">
    <property type="protein sequence ID" value="RAV08645.1"/>
    <property type="molecule type" value="Genomic_DNA"/>
</dbReference>
<dbReference type="OrthoDB" id="1750577at2"/>
<dbReference type="Pfam" id="PF03703">
    <property type="entry name" value="bPH_2"/>
    <property type="match status" value="1"/>
</dbReference>
<feature type="transmembrane region" description="Helical" evidence="1">
    <location>
        <begin position="46"/>
        <end position="67"/>
    </location>
</feature>
<evidence type="ECO:0000313" key="4">
    <source>
        <dbReference type="Proteomes" id="UP000250369"/>
    </source>
</evidence>
<dbReference type="PANTHER" id="PTHR34473">
    <property type="entry name" value="UPF0699 TRANSMEMBRANE PROTEIN YDBS"/>
    <property type="match status" value="1"/>
</dbReference>
<evidence type="ECO:0000256" key="1">
    <source>
        <dbReference type="SAM" id="Phobius"/>
    </source>
</evidence>